<organism evidence="2 3">
    <name type="scientific">Candidatus Magasanikbacteria bacterium CG10_big_fil_rev_8_21_14_0_10_38_6</name>
    <dbReference type="NCBI Taxonomy" id="1974647"/>
    <lineage>
        <taxon>Bacteria</taxon>
        <taxon>Candidatus Magasanikiibacteriota</taxon>
    </lineage>
</organism>
<evidence type="ECO:0000313" key="2">
    <source>
        <dbReference type="EMBL" id="PIR76949.1"/>
    </source>
</evidence>
<dbReference type="Proteomes" id="UP000228528">
    <property type="component" value="Unassembled WGS sequence"/>
</dbReference>
<evidence type="ECO:0000256" key="1">
    <source>
        <dbReference type="SAM" id="MobiDB-lite"/>
    </source>
</evidence>
<sequence>MGVFPSAHQLGKTKSVYFGSHQTPTALPSSVAGKRSSPIDTNRLGLLIPTKAKKDKGARNRFITF</sequence>
<feature type="region of interest" description="Disordered" evidence="1">
    <location>
        <begin position="15"/>
        <end position="38"/>
    </location>
</feature>
<name>A0A2M6P073_9BACT</name>
<proteinExistence type="predicted"/>
<reference evidence="3" key="1">
    <citation type="submission" date="2017-09" db="EMBL/GenBank/DDBJ databases">
        <title>Depth-based differentiation of microbial function through sediment-hosted aquifers and enrichment of novel symbionts in the deep terrestrial subsurface.</title>
        <authorList>
            <person name="Probst A.J."/>
            <person name="Ladd B."/>
            <person name="Jarett J.K."/>
            <person name="Geller-Mcgrath D.E."/>
            <person name="Sieber C.M.K."/>
            <person name="Emerson J.B."/>
            <person name="Anantharaman K."/>
            <person name="Thomas B.C."/>
            <person name="Malmstrom R."/>
            <person name="Stieglmeier M."/>
            <person name="Klingl A."/>
            <person name="Woyke T."/>
            <person name="Ryan C.M."/>
            <person name="Banfield J.F."/>
        </authorList>
    </citation>
    <scope>NUCLEOTIDE SEQUENCE [LARGE SCALE GENOMIC DNA]</scope>
</reference>
<accession>A0A2M6P073</accession>
<comment type="caution">
    <text evidence="2">The sequence shown here is derived from an EMBL/GenBank/DDBJ whole genome shotgun (WGS) entry which is preliminary data.</text>
</comment>
<dbReference type="EMBL" id="PFBW01000213">
    <property type="protein sequence ID" value="PIR76949.1"/>
    <property type="molecule type" value="Genomic_DNA"/>
</dbReference>
<gene>
    <name evidence="2" type="ORF">COU30_05050</name>
</gene>
<protein>
    <submittedName>
        <fullName evidence="2">Uncharacterized protein</fullName>
    </submittedName>
</protein>
<evidence type="ECO:0000313" key="3">
    <source>
        <dbReference type="Proteomes" id="UP000228528"/>
    </source>
</evidence>
<dbReference type="AlphaFoldDB" id="A0A2M6P073"/>